<dbReference type="Gene3D" id="2.70.40.10">
    <property type="match status" value="1"/>
</dbReference>
<name>A0A7K4TMF6_9CHAR</name>
<dbReference type="InterPro" id="IPR001995">
    <property type="entry name" value="Peptidase_A2_cat"/>
</dbReference>
<sequence>SLGLDLATAVDVTLIDKRPQKIATGIKGPVMINGQLHGALLLGRSSSGLKGLFVLPGLIDCDYTGEIFIIAQTTFPPIYIPKGSRIAQLIPLQHLSHQMSAASNHDRGTSGFGSIGGLAMLTLPMNHRPLAHIILVYGPERKQMTALLDTGADITIIA</sequence>
<keyword evidence="3" id="KW-0378">Hydrolase</keyword>
<dbReference type="AlphaFoldDB" id="A0A7K4TMF6"/>
<dbReference type="PROSITE" id="PS50175">
    <property type="entry name" value="ASP_PROT_RETROV"/>
    <property type="match status" value="1"/>
</dbReference>
<keyword evidence="6" id="KW-1185">Reference proteome</keyword>
<dbReference type="PANTHER" id="PTHR19422:SF123">
    <property type="entry name" value="RT1 CLASS I, LOCUS CE15"/>
    <property type="match status" value="1"/>
</dbReference>
<dbReference type="InterPro" id="IPR029054">
    <property type="entry name" value="dUTPase-like"/>
</dbReference>
<dbReference type="GO" id="GO:0004190">
    <property type="term" value="F:aspartic-type endopeptidase activity"/>
    <property type="evidence" value="ECO:0007669"/>
    <property type="project" value="UniProtKB-KW"/>
</dbReference>
<evidence type="ECO:0000313" key="5">
    <source>
        <dbReference type="EMBL" id="NWQ98910.1"/>
    </source>
</evidence>
<dbReference type="InterPro" id="IPR033704">
    <property type="entry name" value="dUTPase_trimeric"/>
</dbReference>
<evidence type="ECO:0000259" key="4">
    <source>
        <dbReference type="PROSITE" id="PS50175"/>
    </source>
</evidence>
<dbReference type="PANTHER" id="PTHR19422">
    <property type="entry name" value="GAG RETROVIRAL POLYPROTEIN"/>
    <property type="match status" value="1"/>
</dbReference>
<evidence type="ECO:0000256" key="3">
    <source>
        <dbReference type="ARBA" id="ARBA00022801"/>
    </source>
</evidence>
<dbReference type="InterPro" id="IPR001969">
    <property type="entry name" value="Aspartic_peptidase_AS"/>
</dbReference>
<dbReference type="InterPro" id="IPR021109">
    <property type="entry name" value="Peptidase_aspartic_dom_sf"/>
</dbReference>
<dbReference type="Pfam" id="PF00692">
    <property type="entry name" value="dUTPase"/>
    <property type="match status" value="1"/>
</dbReference>
<feature type="non-terminal residue" evidence="5">
    <location>
        <position position="158"/>
    </location>
</feature>
<dbReference type="GO" id="GO:0006508">
    <property type="term" value="P:proteolysis"/>
    <property type="evidence" value="ECO:0007669"/>
    <property type="project" value="UniProtKB-KW"/>
</dbReference>
<dbReference type="CDD" id="cd07557">
    <property type="entry name" value="trimeric_dUTPase"/>
    <property type="match status" value="1"/>
</dbReference>
<keyword evidence="1" id="KW-0645">Protease</keyword>
<dbReference type="EMBL" id="VYXH01014013">
    <property type="protein sequence ID" value="NWQ98910.1"/>
    <property type="molecule type" value="Genomic_DNA"/>
</dbReference>
<proteinExistence type="predicted"/>
<dbReference type="SUPFAM" id="SSF50630">
    <property type="entry name" value="Acid proteases"/>
    <property type="match status" value="1"/>
</dbReference>
<reference evidence="5 6" key="1">
    <citation type="submission" date="2019-09" db="EMBL/GenBank/DDBJ databases">
        <title>Bird 10,000 Genomes (B10K) Project - Family phase.</title>
        <authorList>
            <person name="Zhang G."/>
        </authorList>
    </citation>
    <scope>NUCLEOTIDE SEQUENCE [LARGE SCALE GENOMIC DNA]</scope>
    <source>
        <strain evidence="5">B10K-DU-001-64</strain>
        <tissue evidence="5">Muscle</tissue>
    </source>
</reference>
<gene>
    <name evidence="5" type="primary">Ervk9_4</name>
    <name evidence="5" type="ORF">BURBIS_R13321</name>
</gene>
<evidence type="ECO:0000256" key="1">
    <source>
        <dbReference type="ARBA" id="ARBA00022670"/>
    </source>
</evidence>
<organism evidence="5 6">
    <name type="scientific">Burhinus bistriatus</name>
    <dbReference type="NCBI Taxonomy" id="240201"/>
    <lineage>
        <taxon>Eukaryota</taxon>
        <taxon>Metazoa</taxon>
        <taxon>Chordata</taxon>
        <taxon>Craniata</taxon>
        <taxon>Vertebrata</taxon>
        <taxon>Euteleostomi</taxon>
        <taxon>Archelosauria</taxon>
        <taxon>Archosauria</taxon>
        <taxon>Dinosauria</taxon>
        <taxon>Saurischia</taxon>
        <taxon>Theropoda</taxon>
        <taxon>Coelurosauria</taxon>
        <taxon>Aves</taxon>
        <taxon>Neognathae</taxon>
        <taxon>Neoaves</taxon>
        <taxon>Charadriiformes</taxon>
        <taxon>Burhinidae</taxon>
        <taxon>Burhinus</taxon>
    </lineage>
</organism>
<dbReference type="InterPro" id="IPR036157">
    <property type="entry name" value="dUTPase-like_sf"/>
</dbReference>
<dbReference type="PROSITE" id="PS00141">
    <property type="entry name" value="ASP_PROTEASE"/>
    <property type="match status" value="1"/>
</dbReference>
<dbReference type="SUPFAM" id="SSF51283">
    <property type="entry name" value="dUTPase-like"/>
    <property type="match status" value="1"/>
</dbReference>
<feature type="non-terminal residue" evidence="5">
    <location>
        <position position="1"/>
    </location>
</feature>
<dbReference type="InterPro" id="IPR051592">
    <property type="entry name" value="HERV-K_Pro_peptidase_A2"/>
</dbReference>
<keyword evidence="2" id="KW-0064">Aspartyl protease</keyword>
<dbReference type="Gene3D" id="2.40.70.10">
    <property type="entry name" value="Acid Proteases"/>
    <property type="match status" value="1"/>
</dbReference>
<protein>
    <submittedName>
        <fullName evidence="5">POK9 protein</fullName>
    </submittedName>
</protein>
<dbReference type="Proteomes" id="UP000574691">
    <property type="component" value="Unassembled WGS sequence"/>
</dbReference>
<comment type="caution">
    <text evidence="5">The sequence shown here is derived from an EMBL/GenBank/DDBJ whole genome shotgun (WGS) entry which is preliminary data.</text>
</comment>
<evidence type="ECO:0000256" key="2">
    <source>
        <dbReference type="ARBA" id="ARBA00022750"/>
    </source>
</evidence>
<evidence type="ECO:0000313" key="6">
    <source>
        <dbReference type="Proteomes" id="UP000574691"/>
    </source>
</evidence>
<feature type="domain" description="Peptidase A2" evidence="4">
    <location>
        <begin position="144"/>
        <end position="158"/>
    </location>
</feature>
<accession>A0A7K4TMF6</accession>